<evidence type="ECO:0000313" key="3">
    <source>
        <dbReference type="EMBL" id="MCZ4090486.1"/>
    </source>
</evidence>
<evidence type="ECO:0000313" key="4">
    <source>
        <dbReference type="Proteomes" id="UP001079430"/>
    </source>
</evidence>
<name>A0ABT4KEU1_9HYPH</name>
<comment type="caution">
    <text evidence="3">The sequence shown here is derived from an EMBL/GenBank/DDBJ whole genome shotgun (WGS) entry which is preliminary data.</text>
</comment>
<feature type="compositionally biased region" description="Low complexity" evidence="1">
    <location>
        <begin position="215"/>
        <end position="227"/>
    </location>
</feature>
<sequence length="237" mass="25181">MTTQNPESGDFRRDEVIAGEYVLGVLSAEDRRKVEARMASDRNFAAMVDRWQHNLASFDDAYEAVRPPAHVLAAVERSIFPPAPAAAPPVGFWNSLLLWRSLAIASLAAVAIMGASMAGLFSEPQSEPLVAELSGEGNTINLVARFDRTSGSLKLTPVAARQAEEKSLELWLIEGSNPAISLGVLPQSGEGELLVPPEMRTKFIKDATLAVSVEPLGGSPTGSPTGPVIASGKARHL</sequence>
<feature type="region of interest" description="Disordered" evidence="1">
    <location>
        <begin position="215"/>
        <end position="237"/>
    </location>
</feature>
<dbReference type="EMBL" id="JAPVOI010000004">
    <property type="protein sequence ID" value="MCZ4090486.1"/>
    <property type="molecule type" value="Genomic_DNA"/>
</dbReference>
<keyword evidence="4" id="KW-1185">Reference proteome</keyword>
<evidence type="ECO:0000256" key="1">
    <source>
        <dbReference type="SAM" id="MobiDB-lite"/>
    </source>
</evidence>
<dbReference type="PANTHER" id="PTHR37461:SF1">
    <property type="entry name" value="ANTI-SIGMA-K FACTOR RSKA"/>
    <property type="match status" value="1"/>
</dbReference>
<dbReference type="InterPro" id="IPR051474">
    <property type="entry name" value="Anti-sigma-K/W_factor"/>
</dbReference>
<dbReference type="Proteomes" id="UP001079430">
    <property type="component" value="Unassembled WGS sequence"/>
</dbReference>
<organism evidence="3 4">
    <name type="scientific">Sinorhizobium psoraleae</name>
    <dbReference type="NCBI Taxonomy" id="520838"/>
    <lineage>
        <taxon>Bacteria</taxon>
        <taxon>Pseudomonadati</taxon>
        <taxon>Pseudomonadota</taxon>
        <taxon>Alphaproteobacteria</taxon>
        <taxon>Hyphomicrobiales</taxon>
        <taxon>Rhizobiaceae</taxon>
        <taxon>Sinorhizobium/Ensifer group</taxon>
        <taxon>Sinorhizobium</taxon>
    </lineage>
</organism>
<dbReference type="PANTHER" id="PTHR37461">
    <property type="entry name" value="ANTI-SIGMA-K FACTOR RSKA"/>
    <property type="match status" value="1"/>
</dbReference>
<feature type="domain" description="Anti-sigma K factor RskA C-terminal" evidence="2">
    <location>
        <begin position="103"/>
        <end position="228"/>
    </location>
</feature>
<evidence type="ECO:0000259" key="2">
    <source>
        <dbReference type="Pfam" id="PF10099"/>
    </source>
</evidence>
<accession>A0ABT4KEU1</accession>
<dbReference type="InterPro" id="IPR018764">
    <property type="entry name" value="RskA_C"/>
</dbReference>
<protein>
    <submittedName>
        <fullName evidence="3">Anti-sigma factor</fullName>
    </submittedName>
</protein>
<dbReference type="RefSeq" id="WP_269278726.1">
    <property type="nucleotide sequence ID" value="NZ_JAPVOI010000004.1"/>
</dbReference>
<gene>
    <name evidence="3" type="ORF">O3W52_10545</name>
</gene>
<dbReference type="Pfam" id="PF10099">
    <property type="entry name" value="RskA_C"/>
    <property type="match status" value="1"/>
</dbReference>
<reference evidence="3" key="1">
    <citation type="submission" date="2022-10" db="EMBL/GenBank/DDBJ databases">
        <title>Whole genome sequencing of three plant growth promoting bacteria isolated from Vachellia tortilis subsp. raddiana in Morocco.</title>
        <authorList>
            <person name="Hnini M."/>
            <person name="Zouagui R."/>
            <person name="Zouagui H."/>
            <person name="Chemao Elfihri M.-W."/>
            <person name="Ibrahimi A."/>
            <person name="Sbabou L."/>
            <person name="Aurag J."/>
        </authorList>
    </citation>
    <scope>NUCLEOTIDE SEQUENCE</scope>
    <source>
        <strain evidence="3">LMR678</strain>
    </source>
</reference>
<proteinExistence type="predicted"/>